<dbReference type="EMBL" id="JAHRHJ020000006">
    <property type="protein sequence ID" value="KAH9313031.1"/>
    <property type="molecule type" value="Genomic_DNA"/>
</dbReference>
<accession>A0AA38FZJ9</accession>
<proteinExistence type="predicted"/>
<feature type="non-terminal residue" evidence="2">
    <location>
        <position position="1"/>
    </location>
</feature>
<sequence>QLDASHMVTYPTTQPFDDNAPKPSWYKEHDYCDLHHVKGHKTNKCLRLHHYIQDLIENGKIEVDTPEKTQTPNENMGIFKELFPKH</sequence>
<comment type="caution">
    <text evidence="2">The sequence shown here is derived from an EMBL/GenBank/DDBJ whole genome shotgun (WGS) entry which is preliminary data.</text>
</comment>
<evidence type="ECO:0000313" key="3">
    <source>
        <dbReference type="Proteomes" id="UP000824469"/>
    </source>
</evidence>
<reference evidence="2 3" key="1">
    <citation type="journal article" date="2021" name="Nat. Plants">
        <title>The Taxus genome provides insights into paclitaxel biosynthesis.</title>
        <authorList>
            <person name="Xiong X."/>
            <person name="Gou J."/>
            <person name="Liao Q."/>
            <person name="Li Y."/>
            <person name="Zhou Q."/>
            <person name="Bi G."/>
            <person name="Li C."/>
            <person name="Du R."/>
            <person name="Wang X."/>
            <person name="Sun T."/>
            <person name="Guo L."/>
            <person name="Liang H."/>
            <person name="Lu P."/>
            <person name="Wu Y."/>
            <person name="Zhang Z."/>
            <person name="Ro D.K."/>
            <person name="Shang Y."/>
            <person name="Huang S."/>
            <person name="Yan J."/>
        </authorList>
    </citation>
    <scope>NUCLEOTIDE SEQUENCE [LARGE SCALE GENOMIC DNA]</scope>
    <source>
        <strain evidence="2">Ta-2019</strain>
    </source>
</reference>
<feature type="non-terminal residue" evidence="2">
    <location>
        <position position="86"/>
    </location>
</feature>
<evidence type="ECO:0000256" key="1">
    <source>
        <dbReference type="SAM" id="MobiDB-lite"/>
    </source>
</evidence>
<gene>
    <name evidence="2" type="ORF">KI387_028066</name>
</gene>
<organism evidence="2 3">
    <name type="scientific">Taxus chinensis</name>
    <name type="common">Chinese yew</name>
    <name type="synonym">Taxus wallichiana var. chinensis</name>
    <dbReference type="NCBI Taxonomy" id="29808"/>
    <lineage>
        <taxon>Eukaryota</taxon>
        <taxon>Viridiplantae</taxon>
        <taxon>Streptophyta</taxon>
        <taxon>Embryophyta</taxon>
        <taxon>Tracheophyta</taxon>
        <taxon>Spermatophyta</taxon>
        <taxon>Pinopsida</taxon>
        <taxon>Pinidae</taxon>
        <taxon>Conifers II</taxon>
        <taxon>Cupressales</taxon>
        <taxon>Taxaceae</taxon>
        <taxon>Taxus</taxon>
    </lineage>
</organism>
<dbReference type="Proteomes" id="UP000824469">
    <property type="component" value="Unassembled WGS sequence"/>
</dbReference>
<keyword evidence="3" id="KW-1185">Reference proteome</keyword>
<name>A0AA38FZJ9_TAXCH</name>
<protein>
    <submittedName>
        <fullName evidence="2">Uncharacterized protein</fullName>
    </submittedName>
</protein>
<dbReference type="AlphaFoldDB" id="A0AA38FZJ9"/>
<evidence type="ECO:0000313" key="2">
    <source>
        <dbReference type="EMBL" id="KAH9313031.1"/>
    </source>
</evidence>
<feature type="region of interest" description="Disordered" evidence="1">
    <location>
        <begin position="1"/>
        <end position="21"/>
    </location>
</feature>